<feature type="domain" description="Endoribonuclease YicC-like N-terminal" evidence="6">
    <location>
        <begin position="2"/>
        <end position="154"/>
    </location>
</feature>
<protein>
    <recommendedName>
        <fullName evidence="10">YicC family protein</fullName>
    </recommendedName>
</protein>
<dbReference type="PANTHER" id="PTHR30636">
    <property type="entry name" value="UPF0701 PROTEIN YICC"/>
    <property type="match status" value="1"/>
</dbReference>
<dbReference type="KEGG" id="ttc:FOKN1_0052"/>
<evidence type="ECO:0000256" key="5">
    <source>
        <dbReference type="ARBA" id="ARBA00035648"/>
    </source>
</evidence>
<evidence type="ECO:0000256" key="4">
    <source>
        <dbReference type="ARBA" id="ARBA00022801"/>
    </source>
</evidence>
<dbReference type="GO" id="GO:0004521">
    <property type="term" value="F:RNA endonuclease activity"/>
    <property type="evidence" value="ECO:0007669"/>
    <property type="project" value="InterPro"/>
</dbReference>
<organism evidence="8 9">
    <name type="scientific">Thiohalobacter thiocyanaticus</name>
    <dbReference type="NCBI Taxonomy" id="585455"/>
    <lineage>
        <taxon>Bacteria</taxon>
        <taxon>Pseudomonadati</taxon>
        <taxon>Pseudomonadota</taxon>
        <taxon>Gammaproteobacteria</taxon>
        <taxon>Thiohalobacterales</taxon>
        <taxon>Thiohalobacteraceae</taxon>
        <taxon>Thiohalobacter</taxon>
    </lineage>
</organism>
<dbReference type="Pfam" id="PF08340">
    <property type="entry name" value="YicC-like_C"/>
    <property type="match status" value="1"/>
</dbReference>
<keyword evidence="4" id="KW-0378">Hydrolase</keyword>
<evidence type="ECO:0000256" key="2">
    <source>
        <dbReference type="ARBA" id="ARBA00022722"/>
    </source>
</evidence>
<evidence type="ECO:0000313" key="8">
    <source>
        <dbReference type="EMBL" id="BAZ92457.1"/>
    </source>
</evidence>
<dbReference type="EMBL" id="AP018052">
    <property type="protein sequence ID" value="BAZ92457.1"/>
    <property type="molecule type" value="Genomic_DNA"/>
</dbReference>
<comment type="cofactor">
    <cofactor evidence="1">
        <name>a divalent metal cation</name>
        <dbReference type="ChEBI" id="CHEBI:60240"/>
    </cofactor>
</comment>
<evidence type="ECO:0008006" key="10">
    <source>
        <dbReference type="Google" id="ProtNLM"/>
    </source>
</evidence>
<dbReference type="InterPro" id="IPR005229">
    <property type="entry name" value="YicC/YloC-like"/>
</dbReference>
<dbReference type="NCBIfam" id="TIGR00255">
    <property type="entry name" value="YicC/YloC family endoribonuclease"/>
    <property type="match status" value="1"/>
</dbReference>
<dbReference type="Pfam" id="PF03755">
    <property type="entry name" value="YicC-like_N"/>
    <property type="match status" value="1"/>
</dbReference>
<dbReference type="OrthoDB" id="9771229at2"/>
<dbReference type="Proteomes" id="UP000218765">
    <property type="component" value="Chromosome"/>
</dbReference>
<evidence type="ECO:0000313" key="9">
    <source>
        <dbReference type="Proteomes" id="UP000218765"/>
    </source>
</evidence>
<keyword evidence="2" id="KW-0540">Nuclease</keyword>
<dbReference type="GO" id="GO:0016787">
    <property type="term" value="F:hydrolase activity"/>
    <property type="evidence" value="ECO:0007669"/>
    <property type="project" value="UniProtKB-KW"/>
</dbReference>
<dbReference type="RefSeq" id="WP_096363591.1">
    <property type="nucleotide sequence ID" value="NZ_AP018052.1"/>
</dbReference>
<evidence type="ECO:0000256" key="1">
    <source>
        <dbReference type="ARBA" id="ARBA00001968"/>
    </source>
</evidence>
<dbReference type="AlphaFoldDB" id="A0A1Z4VLJ0"/>
<accession>A0A1Z4VLJ0</accession>
<proteinExistence type="inferred from homology"/>
<evidence type="ECO:0000256" key="3">
    <source>
        <dbReference type="ARBA" id="ARBA00022759"/>
    </source>
</evidence>
<keyword evidence="3" id="KW-0255">Endonuclease</keyword>
<name>A0A1Z4VLJ0_9GAMM</name>
<evidence type="ECO:0000259" key="6">
    <source>
        <dbReference type="Pfam" id="PF03755"/>
    </source>
</evidence>
<reference evidence="8 9" key="1">
    <citation type="submission" date="2017-05" db="EMBL/GenBank/DDBJ databases">
        <title>Thiocyanate degradation by Thiohalobacter thiocyanaticus FOKN1.</title>
        <authorList>
            <person name="Oshiki M."/>
            <person name="Fukushima T."/>
            <person name="Kawano S."/>
            <person name="Nakagawa J."/>
        </authorList>
    </citation>
    <scope>NUCLEOTIDE SEQUENCE [LARGE SCALE GENOMIC DNA]</scope>
    <source>
        <strain evidence="8 9">FOKN1</strain>
    </source>
</reference>
<keyword evidence="9" id="KW-1185">Reference proteome</keyword>
<gene>
    <name evidence="8" type="ORF">FOKN1_0052</name>
</gene>
<dbReference type="InterPro" id="IPR013551">
    <property type="entry name" value="YicC-like_C"/>
</dbReference>
<evidence type="ECO:0000259" key="7">
    <source>
        <dbReference type="Pfam" id="PF08340"/>
    </source>
</evidence>
<comment type="similarity">
    <text evidence="5">Belongs to the YicC/YloC family.</text>
</comment>
<dbReference type="InterPro" id="IPR013527">
    <property type="entry name" value="YicC-like_N"/>
</dbReference>
<sequence length="288" mass="32429">MIRSMTAFARQEAGGDWGALVCELRSVNHRYLELSLRLPEELRGLESGLRERAAQGLRRGKVEINLRYRPGDGAAGELALDSGLLERLGATLQAVAAGLPDPAPVSPLEVLRWPGVVQDRQPDLAPVQAAAVELFERALAELVETRAREGAQIRELLSTRLDAMQPLLASARERLPQIRERLRDKLRARVEELVASPDPERLEQELVYLFQKLDVDEELDRLDGHLDEVRRVLERDEPVGRRLDFLMQELNREANTLGSKSADSETTNVSVELKVLIEQMREQVQNVE</sequence>
<feature type="domain" description="Endoribonuclease YicC-like C-terminal" evidence="7">
    <location>
        <begin position="172"/>
        <end position="288"/>
    </location>
</feature>
<dbReference type="PANTHER" id="PTHR30636:SF3">
    <property type="entry name" value="UPF0701 PROTEIN YICC"/>
    <property type="match status" value="1"/>
</dbReference>